<dbReference type="AlphaFoldDB" id="A0A149W155"/>
<organism evidence="1 2">
    <name type="scientific">Ferrovum myxofaciens</name>
    <dbReference type="NCBI Taxonomy" id="416213"/>
    <lineage>
        <taxon>Bacteria</taxon>
        <taxon>Pseudomonadati</taxon>
        <taxon>Pseudomonadota</taxon>
        <taxon>Betaproteobacteria</taxon>
        <taxon>Ferrovales</taxon>
        <taxon>Ferrovaceae</taxon>
        <taxon>Ferrovum</taxon>
    </lineage>
</organism>
<dbReference type="PANTHER" id="PTHR36573:SF1">
    <property type="entry name" value="INTERMEMBRANE PHOSPHOLIPID TRANSPORT SYSTEM BINDING PROTEIN MLAC"/>
    <property type="match status" value="1"/>
</dbReference>
<sequence>MKRWTVWQRVGVAVTLVGWNLAVWAAITPESVISNTADEVVATLKKDKAIQNGDRARAYALIQDKVLPHFDFTRMTRLAMGKNWRQASPEQQQKLTEGFRDLLVRTYATSLSQYKNQELKVKGSDLYDGGNEATVHSVVIPSGGPIVPIDYRMEKLGDDWKVFDIQVDGVSLVTNYRNEFSDIVRNHGIDGLIQAMADKSKQAESKTAGKK</sequence>
<evidence type="ECO:0000313" key="1">
    <source>
        <dbReference type="EMBL" id="KXW59205.1"/>
    </source>
</evidence>
<dbReference type="Proteomes" id="UP000075653">
    <property type="component" value="Unassembled WGS sequence"/>
</dbReference>
<name>A0A149W155_9PROT</name>
<accession>A0A149W155</accession>
<dbReference type="Gene3D" id="3.10.450.50">
    <property type="match status" value="1"/>
</dbReference>
<comment type="caution">
    <text evidence="1">The sequence shown here is derived from an EMBL/GenBank/DDBJ whole genome shotgun (WGS) entry which is preliminary data.</text>
</comment>
<protein>
    <submittedName>
        <fullName evidence="1">Putative phospholipid-binding protein MlaC</fullName>
    </submittedName>
</protein>
<dbReference type="PIRSF" id="PIRSF004649">
    <property type="entry name" value="MlaC"/>
    <property type="match status" value="1"/>
</dbReference>
<dbReference type="InterPro" id="IPR008869">
    <property type="entry name" value="MlaC/ttg2D"/>
</dbReference>
<dbReference type="Pfam" id="PF05494">
    <property type="entry name" value="MlaC"/>
    <property type="match status" value="1"/>
</dbReference>
<keyword evidence="2" id="KW-1185">Reference proteome</keyword>
<dbReference type="STRING" id="1789004.FEMY_02630"/>
<dbReference type="EMBL" id="LRRD01000004">
    <property type="protein sequence ID" value="KXW59205.1"/>
    <property type="molecule type" value="Genomic_DNA"/>
</dbReference>
<proteinExistence type="predicted"/>
<dbReference type="PATRIC" id="fig|1789004.3.peg.264"/>
<reference evidence="1 2" key="1">
    <citation type="submission" date="2016-01" db="EMBL/GenBank/DDBJ databases">
        <title>Genome sequence of the acidophilic iron oxidising Ferrovum strain Z-31.</title>
        <authorList>
            <person name="Poehlein A."/>
            <person name="Ullrich S.R."/>
            <person name="Schloemann M."/>
            <person name="Muehling M."/>
            <person name="Daniel R."/>
        </authorList>
    </citation>
    <scope>NUCLEOTIDE SEQUENCE [LARGE SCALE GENOMIC DNA]</scope>
    <source>
        <strain evidence="1 2">Z-31</strain>
    </source>
</reference>
<gene>
    <name evidence="1" type="primary">mlaC</name>
    <name evidence="1" type="ORF">FEMY_02630</name>
</gene>
<dbReference type="RefSeq" id="WP_062187327.1">
    <property type="nucleotide sequence ID" value="NZ_CP149478.1"/>
</dbReference>
<dbReference type="Gene3D" id="1.10.10.640">
    <property type="entry name" value="phospholipid-binding protein"/>
    <property type="match status" value="1"/>
</dbReference>
<dbReference type="PANTHER" id="PTHR36573">
    <property type="entry name" value="INTERMEMBRANE PHOSPHOLIPID TRANSPORT SYSTEM BINDING PROTEIN MLAC"/>
    <property type="match status" value="1"/>
</dbReference>
<evidence type="ECO:0000313" key="2">
    <source>
        <dbReference type="Proteomes" id="UP000075653"/>
    </source>
</evidence>